<dbReference type="PANTHER" id="PTHR30146">
    <property type="entry name" value="LACI-RELATED TRANSCRIPTIONAL REPRESSOR"/>
    <property type="match status" value="1"/>
</dbReference>
<dbReference type="InterPro" id="IPR028082">
    <property type="entry name" value="Peripla_BP_I"/>
</dbReference>
<dbReference type="InterPro" id="IPR000843">
    <property type="entry name" value="HTH_LacI"/>
</dbReference>
<dbReference type="SMART" id="SM00354">
    <property type="entry name" value="HTH_LACI"/>
    <property type="match status" value="1"/>
</dbReference>
<evidence type="ECO:0000313" key="4">
    <source>
        <dbReference type="EMBL" id="BCR35261.1"/>
    </source>
</evidence>
<evidence type="ECO:0000256" key="2">
    <source>
        <dbReference type="ARBA" id="ARBA00023125"/>
    </source>
</evidence>
<keyword evidence="3" id="KW-0804">Transcription</keyword>
<dbReference type="PROSITE" id="PS00356">
    <property type="entry name" value="HTH_LACI_1"/>
    <property type="match status" value="1"/>
</dbReference>
<keyword evidence="5" id="KW-1185">Reference proteome</keyword>
<protein>
    <submittedName>
        <fullName evidence="4">Putative HTH-type transcriptional regulator MsmR</fullName>
    </submittedName>
</protein>
<dbReference type="GO" id="GO:0003700">
    <property type="term" value="F:DNA-binding transcription factor activity"/>
    <property type="evidence" value="ECO:0007669"/>
    <property type="project" value="TreeGrafter"/>
</dbReference>
<dbReference type="CDD" id="cd01392">
    <property type="entry name" value="HTH_LacI"/>
    <property type="match status" value="1"/>
</dbReference>
<gene>
    <name evidence="4" type="primary">msmR</name>
    <name evidence="4" type="ORF">MPAN_001540</name>
</gene>
<dbReference type="SUPFAM" id="SSF47413">
    <property type="entry name" value="lambda repressor-like DNA-binding domains"/>
    <property type="match status" value="1"/>
</dbReference>
<keyword evidence="2" id="KW-0238">DNA-binding</keyword>
<sequence>MSTLKDIALKSNVSISTASRILSNDKTLSVADQTRSKVLRVADELDYQTKKNKQTKTKLTVALIHWYTRAKELEDNYYLSIRLGVEKAAHEQGIELIKIFHDSLSQSLIPADGAIAIGKFDHEEVSKFKKIYKHIVFVDSSPDVNTFDSVTIDFEQAFKEAIDFLRSQHINKIGYIGGREFTHTLKQPIGDRREKFFRSYVKEHEHIHIGEFNIASGYELMKNIIAKDKLVEAYIIASDNMAIGALRALYEANIKVPDDVSIISVNDIEQSAYTIPPLSTIKIYKEHMGEVAINLLIEKINGREIAQKVIIPTKLILRKTTKEANPC</sequence>
<dbReference type="SUPFAM" id="SSF53822">
    <property type="entry name" value="Periplasmic binding protein-like I"/>
    <property type="match status" value="1"/>
</dbReference>
<dbReference type="Gene3D" id="3.40.50.2300">
    <property type="match status" value="2"/>
</dbReference>
<dbReference type="RefSeq" id="WP_176239130.1">
    <property type="nucleotide sequence ID" value="NZ_AP024412.1"/>
</dbReference>
<dbReference type="KEGG" id="manr:MPAN_001540"/>
<dbReference type="Pfam" id="PF13377">
    <property type="entry name" value="Peripla_BP_3"/>
    <property type="match status" value="1"/>
</dbReference>
<organism evidence="4 5">
    <name type="scientific">Mariniplasma anaerobium</name>
    <dbReference type="NCBI Taxonomy" id="2735436"/>
    <lineage>
        <taxon>Bacteria</taxon>
        <taxon>Bacillati</taxon>
        <taxon>Mycoplasmatota</taxon>
        <taxon>Mollicutes</taxon>
        <taxon>Acholeplasmatales</taxon>
        <taxon>Acholeplasmataceae</taxon>
        <taxon>Mariniplasma</taxon>
    </lineage>
</organism>
<dbReference type="PANTHER" id="PTHR30146:SF149">
    <property type="entry name" value="HTH-TYPE TRANSCRIPTIONAL REGULATOR EBGR"/>
    <property type="match status" value="1"/>
</dbReference>
<proteinExistence type="predicted"/>
<evidence type="ECO:0000256" key="1">
    <source>
        <dbReference type="ARBA" id="ARBA00023015"/>
    </source>
</evidence>
<keyword evidence="1" id="KW-0805">Transcription regulation</keyword>
<dbReference type="CDD" id="cd01544">
    <property type="entry name" value="PBP1_GalR"/>
    <property type="match status" value="1"/>
</dbReference>
<dbReference type="GO" id="GO:0000976">
    <property type="term" value="F:transcription cis-regulatory region binding"/>
    <property type="evidence" value="ECO:0007669"/>
    <property type="project" value="TreeGrafter"/>
</dbReference>
<dbReference type="AlphaFoldDB" id="A0A7U9TJD1"/>
<dbReference type="Proteomes" id="UP000620133">
    <property type="component" value="Chromosome"/>
</dbReference>
<evidence type="ECO:0000256" key="3">
    <source>
        <dbReference type="ARBA" id="ARBA00023163"/>
    </source>
</evidence>
<dbReference type="InterPro" id="IPR046335">
    <property type="entry name" value="LacI/GalR-like_sensor"/>
</dbReference>
<reference evidence="4" key="1">
    <citation type="submission" date="2021-01" db="EMBL/GenBank/DDBJ databases">
        <title>Draft genome sequence of Acholeplasmataceae bacterium strain Mahy22.</title>
        <authorList>
            <person name="Watanabe M."/>
            <person name="Kojima H."/>
            <person name="Fukui M."/>
        </authorList>
    </citation>
    <scope>NUCLEOTIDE SEQUENCE</scope>
    <source>
        <strain evidence="4">Mahy22</strain>
    </source>
</reference>
<evidence type="ECO:0000313" key="5">
    <source>
        <dbReference type="Proteomes" id="UP000620133"/>
    </source>
</evidence>
<dbReference type="Pfam" id="PF00356">
    <property type="entry name" value="LacI"/>
    <property type="match status" value="1"/>
</dbReference>
<dbReference type="PROSITE" id="PS50932">
    <property type="entry name" value="HTH_LACI_2"/>
    <property type="match status" value="1"/>
</dbReference>
<accession>A0A7U9TJD1</accession>
<dbReference type="EMBL" id="AP024412">
    <property type="protein sequence ID" value="BCR35261.1"/>
    <property type="molecule type" value="Genomic_DNA"/>
</dbReference>
<dbReference type="Gene3D" id="1.10.260.40">
    <property type="entry name" value="lambda repressor-like DNA-binding domains"/>
    <property type="match status" value="1"/>
</dbReference>
<dbReference type="InterPro" id="IPR010982">
    <property type="entry name" value="Lambda_DNA-bd_dom_sf"/>
</dbReference>
<name>A0A7U9TJD1_9MOLU</name>